<dbReference type="SUPFAM" id="SSF55154">
    <property type="entry name" value="CYTH-like phosphatases"/>
    <property type="match status" value="1"/>
</dbReference>
<dbReference type="InterPro" id="IPR023577">
    <property type="entry name" value="CYTH_domain"/>
</dbReference>
<dbReference type="Pfam" id="PF01928">
    <property type="entry name" value="CYTH"/>
    <property type="match status" value="1"/>
</dbReference>
<dbReference type="CDD" id="cd07890">
    <property type="entry name" value="CYTH-like_AC_IV-like"/>
    <property type="match status" value="1"/>
</dbReference>
<dbReference type="Gene3D" id="2.40.320.10">
    <property type="entry name" value="Hypothetical Protein Pfu-838710-001"/>
    <property type="match status" value="1"/>
</dbReference>
<feature type="domain" description="CYTH" evidence="1">
    <location>
        <begin position="2"/>
        <end position="169"/>
    </location>
</feature>
<accession>A0A8J6KDA7</accession>
<name>A0A8J6KDA7_ELECQ</name>
<reference evidence="2" key="1">
    <citation type="thesis" date="2020" institute="ProQuest LLC" country="789 East Eisenhower Parkway, Ann Arbor, MI, USA">
        <title>Comparative Genomics and Chromosome Evolution.</title>
        <authorList>
            <person name="Mudd A.B."/>
        </authorList>
    </citation>
    <scope>NUCLEOTIDE SEQUENCE</scope>
    <source>
        <strain evidence="2">HN-11 Male</strain>
        <tissue evidence="2">Kidney and liver</tissue>
    </source>
</reference>
<dbReference type="PROSITE" id="PS51707">
    <property type="entry name" value="CYTH"/>
    <property type="match status" value="1"/>
</dbReference>
<evidence type="ECO:0000313" key="3">
    <source>
        <dbReference type="Proteomes" id="UP000770717"/>
    </source>
</evidence>
<dbReference type="EMBL" id="WNTK01000002">
    <property type="protein sequence ID" value="KAG9489737.1"/>
    <property type="molecule type" value="Genomic_DNA"/>
</dbReference>
<proteinExistence type="predicted"/>
<dbReference type="EMBL" id="WNTK01000002">
    <property type="protein sequence ID" value="KAG9489738.1"/>
    <property type="molecule type" value="Genomic_DNA"/>
</dbReference>
<gene>
    <name evidence="2" type="ORF">GDO78_005595</name>
</gene>
<evidence type="ECO:0000259" key="1">
    <source>
        <dbReference type="PROSITE" id="PS51707"/>
    </source>
</evidence>
<keyword evidence="3" id="KW-1185">Reference proteome</keyword>
<dbReference type="PANTHER" id="PTHR21028">
    <property type="entry name" value="SI:CH211-156B7.4"/>
    <property type="match status" value="1"/>
</dbReference>
<dbReference type="InterPro" id="IPR033469">
    <property type="entry name" value="CYTH-like_dom_sf"/>
</dbReference>
<dbReference type="OrthoDB" id="6159137at2759"/>
<dbReference type="AlphaFoldDB" id="A0A8J6KDA7"/>
<protein>
    <recommendedName>
        <fullName evidence="1">CYTH domain-containing protein</fullName>
    </recommendedName>
</protein>
<dbReference type="Proteomes" id="UP000770717">
    <property type="component" value="Unassembled WGS sequence"/>
</dbReference>
<dbReference type="SMART" id="SM01118">
    <property type="entry name" value="CYTH"/>
    <property type="match status" value="1"/>
</dbReference>
<evidence type="ECO:0000313" key="2">
    <source>
        <dbReference type="EMBL" id="KAG9489738.1"/>
    </source>
</evidence>
<dbReference type="InterPro" id="IPR008173">
    <property type="entry name" value="Adenylyl_cyclase_CyaB"/>
</dbReference>
<sequence>MPRNVEVKARIQDWERSLQVCQQLSGSDGEQILQRDVFFNTTKGRLKLRDFQDGSGQLIYYERPDLLGPKLSNYSLSNTADPHGLEAVLTQALGVRGKVVKERFLFLVGQTRIHLDRVKDLGDFVELEVVLKDSQTAQDGDLIAQELMNSLKISQDHLLTGAYMDLLQGGEKN</sequence>
<organism evidence="2 3">
    <name type="scientific">Eleutherodactylus coqui</name>
    <name type="common">Puerto Rican coqui</name>
    <dbReference type="NCBI Taxonomy" id="57060"/>
    <lineage>
        <taxon>Eukaryota</taxon>
        <taxon>Metazoa</taxon>
        <taxon>Chordata</taxon>
        <taxon>Craniata</taxon>
        <taxon>Vertebrata</taxon>
        <taxon>Euteleostomi</taxon>
        <taxon>Amphibia</taxon>
        <taxon>Batrachia</taxon>
        <taxon>Anura</taxon>
        <taxon>Neobatrachia</taxon>
        <taxon>Hyloidea</taxon>
        <taxon>Eleutherodactylidae</taxon>
        <taxon>Eleutherodactylinae</taxon>
        <taxon>Eleutherodactylus</taxon>
        <taxon>Eleutherodactylus</taxon>
    </lineage>
</organism>
<comment type="caution">
    <text evidence="2">The sequence shown here is derived from an EMBL/GenBank/DDBJ whole genome shotgun (WGS) entry which is preliminary data.</text>
</comment>
<dbReference type="PANTHER" id="PTHR21028:SF2">
    <property type="entry name" value="CYTH DOMAIN-CONTAINING PROTEIN"/>
    <property type="match status" value="1"/>
</dbReference>
<dbReference type="GO" id="GO:0016462">
    <property type="term" value="F:pyrophosphatase activity"/>
    <property type="evidence" value="ECO:0007669"/>
    <property type="project" value="UniProtKB-ARBA"/>
</dbReference>